<dbReference type="InterPro" id="IPR001789">
    <property type="entry name" value="Sig_transdc_resp-reg_receiver"/>
</dbReference>
<dbReference type="Gene3D" id="3.40.50.2300">
    <property type="match status" value="1"/>
</dbReference>
<organism evidence="6 7">
    <name type="scientific">Aquisalimonas asiatica</name>
    <dbReference type="NCBI Taxonomy" id="406100"/>
    <lineage>
        <taxon>Bacteria</taxon>
        <taxon>Pseudomonadati</taxon>
        <taxon>Pseudomonadota</taxon>
        <taxon>Gammaproteobacteria</taxon>
        <taxon>Chromatiales</taxon>
        <taxon>Ectothiorhodospiraceae</taxon>
        <taxon>Aquisalimonas</taxon>
    </lineage>
</organism>
<name>A0A1H8V8N6_9GAMM</name>
<evidence type="ECO:0000313" key="7">
    <source>
        <dbReference type="Proteomes" id="UP000199657"/>
    </source>
</evidence>
<dbReference type="PROSITE" id="PS50110">
    <property type="entry name" value="RESPONSE_REGULATORY"/>
    <property type="match status" value="1"/>
</dbReference>
<feature type="modified residue" description="4-aspartylphosphate" evidence="3">
    <location>
        <position position="62"/>
    </location>
</feature>
<dbReference type="InterPro" id="IPR036388">
    <property type="entry name" value="WH-like_DNA-bd_sf"/>
</dbReference>
<reference evidence="6 7" key="1">
    <citation type="submission" date="2016-10" db="EMBL/GenBank/DDBJ databases">
        <authorList>
            <person name="de Groot N.N."/>
        </authorList>
    </citation>
    <scope>NUCLEOTIDE SEQUENCE [LARGE SCALE GENOMIC DNA]</scope>
    <source>
        <strain evidence="6 7">CGMCC 1.6291</strain>
    </source>
</reference>
<dbReference type="PROSITE" id="PS50043">
    <property type="entry name" value="HTH_LUXR_2"/>
    <property type="match status" value="1"/>
</dbReference>
<dbReference type="SUPFAM" id="SSF52172">
    <property type="entry name" value="CheY-like"/>
    <property type="match status" value="1"/>
</dbReference>
<dbReference type="GO" id="GO:0006355">
    <property type="term" value="P:regulation of DNA-templated transcription"/>
    <property type="evidence" value="ECO:0007669"/>
    <property type="project" value="InterPro"/>
</dbReference>
<keyword evidence="1 3" id="KW-0597">Phosphoprotein</keyword>
<dbReference type="EMBL" id="FOEG01000010">
    <property type="protein sequence ID" value="SEP11647.1"/>
    <property type="molecule type" value="Genomic_DNA"/>
</dbReference>
<dbReference type="Proteomes" id="UP000199657">
    <property type="component" value="Unassembled WGS sequence"/>
</dbReference>
<dbReference type="InterPro" id="IPR039420">
    <property type="entry name" value="WalR-like"/>
</dbReference>
<dbReference type="InterPro" id="IPR016032">
    <property type="entry name" value="Sig_transdc_resp-reg_C-effctor"/>
</dbReference>
<dbReference type="SUPFAM" id="SSF46894">
    <property type="entry name" value="C-terminal effector domain of the bipartite response regulators"/>
    <property type="match status" value="1"/>
</dbReference>
<dbReference type="PANTHER" id="PTHR43214">
    <property type="entry name" value="TWO-COMPONENT RESPONSE REGULATOR"/>
    <property type="match status" value="1"/>
</dbReference>
<accession>A0A1H8V8N6</accession>
<keyword evidence="7" id="KW-1185">Reference proteome</keyword>
<dbReference type="SMART" id="SM00421">
    <property type="entry name" value="HTH_LUXR"/>
    <property type="match status" value="1"/>
</dbReference>
<gene>
    <name evidence="6" type="ORF">SAMN04488052_11099</name>
</gene>
<keyword evidence="2" id="KW-0238">DNA-binding</keyword>
<dbReference type="AlphaFoldDB" id="A0A1H8V8N6"/>
<dbReference type="GO" id="GO:0000160">
    <property type="term" value="P:phosphorelay signal transduction system"/>
    <property type="evidence" value="ECO:0007669"/>
    <property type="project" value="InterPro"/>
</dbReference>
<dbReference type="GO" id="GO:0003677">
    <property type="term" value="F:DNA binding"/>
    <property type="evidence" value="ECO:0007669"/>
    <property type="project" value="UniProtKB-KW"/>
</dbReference>
<evidence type="ECO:0000259" key="5">
    <source>
        <dbReference type="PROSITE" id="PS50110"/>
    </source>
</evidence>
<evidence type="ECO:0000256" key="3">
    <source>
        <dbReference type="PROSITE-ProRule" id="PRU00169"/>
    </source>
</evidence>
<feature type="domain" description="HTH luxR-type" evidence="4">
    <location>
        <begin position="147"/>
        <end position="212"/>
    </location>
</feature>
<dbReference type="InterPro" id="IPR011006">
    <property type="entry name" value="CheY-like_superfamily"/>
</dbReference>
<dbReference type="Gene3D" id="1.10.10.10">
    <property type="entry name" value="Winged helix-like DNA-binding domain superfamily/Winged helix DNA-binding domain"/>
    <property type="match status" value="1"/>
</dbReference>
<dbReference type="InterPro" id="IPR000792">
    <property type="entry name" value="Tscrpt_reg_LuxR_C"/>
</dbReference>
<sequence>MATLTPDHGRSLLLVDDHAVVRIGYRRLLEQAQAGWEVEEADSGEAACRLCAERTYSVVVLDLALPGISGLETLRRIRARNPGQRVLVMSMHEQHAFVRQALEAGAMGYVTKSSAPETLTTALARVLDGHRFLGPDLAAEPSGARRADAGLDTLSPREFEIFRMLAAGRRTADIAATLNISYKTAANCSTRIRGKLAVGAPADLTRLAIRAGVMEL</sequence>
<evidence type="ECO:0000259" key="4">
    <source>
        <dbReference type="PROSITE" id="PS50043"/>
    </source>
</evidence>
<dbReference type="Pfam" id="PF00196">
    <property type="entry name" value="GerE"/>
    <property type="match status" value="1"/>
</dbReference>
<dbReference type="Pfam" id="PF00072">
    <property type="entry name" value="Response_reg"/>
    <property type="match status" value="1"/>
</dbReference>
<dbReference type="PANTHER" id="PTHR43214:SF43">
    <property type="entry name" value="TWO-COMPONENT RESPONSE REGULATOR"/>
    <property type="match status" value="1"/>
</dbReference>
<evidence type="ECO:0000313" key="6">
    <source>
        <dbReference type="EMBL" id="SEP11647.1"/>
    </source>
</evidence>
<evidence type="ECO:0000256" key="1">
    <source>
        <dbReference type="ARBA" id="ARBA00022553"/>
    </source>
</evidence>
<dbReference type="InterPro" id="IPR058245">
    <property type="entry name" value="NreC/VraR/RcsB-like_REC"/>
</dbReference>
<evidence type="ECO:0000256" key="2">
    <source>
        <dbReference type="ARBA" id="ARBA00023125"/>
    </source>
</evidence>
<dbReference type="STRING" id="406100.SAMN04488052_11099"/>
<dbReference type="RefSeq" id="WP_091645805.1">
    <property type="nucleotide sequence ID" value="NZ_FOEG01000010.1"/>
</dbReference>
<proteinExistence type="predicted"/>
<dbReference type="SMART" id="SM00448">
    <property type="entry name" value="REC"/>
    <property type="match status" value="1"/>
</dbReference>
<protein>
    <submittedName>
        <fullName evidence="6">Two component transcriptional regulator, LuxR family</fullName>
    </submittedName>
</protein>
<dbReference type="CDD" id="cd17535">
    <property type="entry name" value="REC_NarL-like"/>
    <property type="match status" value="1"/>
</dbReference>
<dbReference type="OrthoDB" id="9796655at2"/>
<feature type="domain" description="Response regulatory" evidence="5">
    <location>
        <begin position="11"/>
        <end position="127"/>
    </location>
</feature>
<dbReference type="CDD" id="cd06170">
    <property type="entry name" value="LuxR_C_like"/>
    <property type="match status" value="1"/>
</dbReference>
<dbReference type="PRINTS" id="PR00038">
    <property type="entry name" value="HTHLUXR"/>
</dbReference>